<keyword evidence="9" id="KW-0408">Iron</keyword>
<dbReference type="InterPro" id="IPR027387">
    <property type="entry name" value="Cytb/b6-like_sf"/>
</dbReference>
<feature type="compositionally biased region" description="Basic and acidic residues" evidence="11">
    <location>
        <begin position="73"/>
        <end position="86"/>
    </location>
</feature>
<dbReference type="CDD" id="cd00284">
    <property type="entry name" value="Cytochrome_b_N"/>
    <property type="match status" value="1"/>
</dbReference>
<dbReference type="Gene3D" id="1.20.810.10">
    <property type="entry name" value="Cytochrome Bc1 Complex, Chain C"/>
    <property type="match status" value="1"/>
</dbReference>
<dbReference type="Pfam" id="PF00032">
    <property type="entry name" value="Cytochrom_B_C"/>
    <property type="match status" value="1"/>
</dbReference>
<dbReference type="InterPro" id="IPR005797">
    <property type="entry name" value="Cyt_b/b6_N"/>
</dbReference>
<dbReference type="InterPro" id="IPR036150">
    <property type="entry name" value="Cyt_b/b6_C_sf"/>
</dbReference>
<dbReference type="PANTHER" id="PTHR19271:SF16">
    <property type="entry name" value="CYTOCHROME B"/>
    <property type="match status" value="1"/>
</dbReference>
<dbReference type="InterPro" id="IPR016174">
    <property type="entry name" value="Di-haem_cyt_TM"/>
</dbReference>
<dbReference type="PROSITE" id="PS51003">
    <property type="entry name" value="CYTB_CTER"/>
    <property type="match status" value="1"/>
</dbReference>
<keyword evidence="2" id="KW-0813">Transport</keyword>
<evidence type="ECO:0000256" key="5">
    <source>
        <dbReference type="ARBA" id="ARBA00022692"/>
    </source>
</evidence>
<gene>
    <name evidence="15" type="ORF">ENL07_08330</name>
</gene>
<evidence type="ECO:0000256" key="1">
    <source>
        <dbReference type="ARBA" id="ARBA00004141"/>
    </source>
</evidence>
<dbReference type="GO" id="GO:0046872">
    <property type="term" value="F:metal ion binding"/>
    <property type="evidence" value="ECO:0007669"/>
    <property type="project" value="UniProtKB-KW"/>
</dbReference>
<keyword evidence="3" id="KW-0349">Heme</keyword>
<keyword evidence="7" id="KW-0249">Electron transport</keyword>
<dbReference type="GO" id="GO:0009055">
    <property type="term" value="F:electron transfer activity"/>
    <property type="evidence" value="ECO:0007669"/>
    <property type="project" value="InterPro"/>
</dbReference>
<dbReference type="Pfam" id="PF00033">
    <property type="entry name" value="Cytochrome_B"/>
    <property type="match status" value="1"/>
</dbReference>
<organism evidence="15">
    <name type="scientific">Chlorobaculum parvum</name>
    <dbReference type="NCBI Taxonomy" id="274539"/>
    <lineage>
        <taxon>Bacteria</taxon>
        <taxon>Pseudomonadati</taxon>
        <taxon>Chlorobiota</taxon>
        <taxon>Chlorobiia</taxon>
        <taxon>Chlorobiales</taxon>
        <taxon>Chlorobiaceae</taxon>
        <taxon>Chlorobaculum</taxon>
    </lineage>
</organism>
<feature type="domain" description="Cytochrome b/b6 C-terminal region profile" evidence="14">
    <location>
        <begin position="306"/>
        <end position="439"/>
    </location>
</feature>
<evidence type="ECO:0000256" key="10">
    <source>
        <dbReference type="ARBA" id="ARBA00023136"/>
    </source>
</evidence>
<feature type="transmembrane region" description="Helical" evidence="12">
    <location>
        <begin position="173"/>
        <end position="194"/>
    </location>
</feature>
<reference evidence="15" key="1">
    <citation type="journal article" date="2020" name="mSystems">
        <title>Genome- and Community-Level Interaction Insights into Carbon Utilization and Element Cycling Functions of Hydrothermarchaeota in Hydrothermal Sediment.</title>
        <authorList>
            <person name="Zhou Z."/>
            <person name="Liu Y."/>
            <person name="Xu W."/>
            <person name="Pan J."/>
            <person name="Luo Z.H."/>
            <person name="Li M."/>
        </authorList>
    </citation>
    <scope>NUCLEOTIDE SEQUENCE [LARGE SCALE GENOMIC DNA]</scope>
    <source>
        <strain evidence="15">HyVt-633</strain>
    </source>
</reference>
<dbReference type="SUPFAM" id="SSF81648">
    <property type="entry name" value="a domain/subunit of cytochrome bc1 complex (Ubiquinol-cytochrome c reductase)"/>
    <property type="match status" value="1"/>
</dbReference>
<feature type="transmembrane region" description="Helical" evidence="12">
    <location>
        <begin position="325"/>
        <end position="346"/>
    </location>
</feature>
<dbReference type="PANTHER" id="PTHR19271">
    <property type="entry name" value="CYTOCHROME B"/>
    <property type="match status" value="1"/>
</dbReference>
<feature type="domain" description="Cytochrome b/b6 N-terminal region profile" evidence="13">
    <location>
        <begin position="90"/>
        <end position="302"/>
    </location>
</feature>
<feature type="region of interest" description="Disordered" evidence="11">
    <location>
        <begin position="1"/>
        <end position="86"/>
    </location>
</feature>
<evidence type="ECO:0000256" key="4">
    <source>
        <dbReference type="ARBA" id="ARBA00022660"/>
    </source>
</evidence>
<dbReference type="InterPro" id="IPR005798">
    <property type="entry name" value="Cyt_b/b6_C"/>
</dbReference>
<dbReference type="SUPFAM" id="SSF81342">
    <property type="entry name" value="Transmembrane di-heme cytochromes"/>
    <property type="match status" value="1"/>
</dbReference>
<dbReference type="PROSITE" id="PS51002">
    <property type="entry name" value="CYTB_NTER"/>
    <property type="match status" value="1"/>
</dbReference>
<dbReference type="Proteomes" id="UP000886058">
    <property type="component" value="Unassembled WGS sequence"/>
</dbReference>
<dbReference type="AlphaFoldDB" id="A0A7C5DHG2"/>
<evidence type="ECO:0000313" key="15">
    <source>
        <dbReference type="EMBL" id="HHE32610.1"/>
    </source>
</evidence>
<sequence length="439" mass="48604">MAENTPKPAAGKAPAKPKPAASGAAKPAAGKAPAKPKPAVPGAAKPAAKGAAPGVAKPKAAAAPASSGVYKPPVDRPDPNPYKDAKESAVGNWFQERFYNVMPIIDYMKKKEVPKHRLSFWYYFGGLGLFFFIIQIITGLLLLQYYKPTGAEAFSSFVFIQKEVPYGWLIRQIHAWSANLMILTLFIHMFSTFFMKSYRKPRELMWVSGFILLVLSLGFGFTGYLLPWNELAFFATQVGTEVPKVVPGGAFLVDILRGGPDVSPETLTRMFSLHVVLLPGLVMLFLAAHLILVQVFGTSAPISYKEAGLIKGYEKFFPTFLAKDGIGWLIGFALLIYLSVMFPWHLGLKADPLAPAPVGIKPEWYFWAQFQLLKDFKFEGGELLAIVLFTIGGVVWMLVPFLDRKASQEKKSPMFTIFGLLVLAFLLVNTYRVYLQYGW</sequence>
<evidence type="ECO:0000259" key="14">
    <source>
        <dbReference type="PROSITE" id="PS51003"/>
    </source>
</evidence>
<comment type="caution">
    <text evidence="15">The sequence shown here is derived from an EMBL/GenBank/DDBJ whole genome shotgun (WGS) entry which is preliminary data.</text>
</comment>
<dbReference type="GO" id="GO:0016020">
    <property type="term" value="C:membrane"/>
    <property type="evidence" value="ECO:0007669"/>
    <property type="project" value="UniProtKB-SubCell"/>
</dbReference>
<evidence type="ECO:0000256" key="6">
    <source>
        <dbReference type="ARBA" id="ARBA00022723"/>
    </source>
</evidence>
<evidence type="ECO:0000256" key="9">
    <source>
        <dbReference type="ARBA" id="ARBA00023004"/>
    </source>
</evidence>
<dbReference type="GO" id="GO:0022904">
    <property type="term" value="P:respiratory electron transport chain"/>
    <property type="evidence" value="ECO:0007669"/>
    <property type="project" value="InterPro"/>
</dbReference>
<evidence type="ECO:0000259" key="13">
    <source>
        <dbReference type="PROSITE" id="PS51002"/>
    </source>
</evidence>
<feature type="transmembrane region" description="Helical" evidence="12">
    <location>
        <begin position="120"/>
        <end position="146"/>
    </location>
</feature>
<feature type="transmembrane region" description="Helical" evidence="12">
    <location>
        <begin position="276"/>
        <end position="304"/>
    </location>
</feature>
<keyword evidence="6" id="KW-0479">Metal-binding</keyword>
<protein>
    <submittedName>
        <fullName evidence="15">Cytochrome B</fullName>
    </submittedName>
</protein>
<dbReference type="EMBL" id="DRSQ01000170">
    <property type="protein sequence ID" value="HHE32610.1"/>
    <property type="molecule type" value="Genomic_DNA"/>
</dbReference>
<keyword evidence="8 12" id="KW-1133">Transmembrane helix</keyword>
<feature type="compositionally biased region" description="Low complexity" evidence="11">
    <location>
        <begin position="1"/>
        <end position="33"/>
    </location>
</feature>
<evidence type="ECO:0000256" key="2">
    <source>
        <dbReference type="ARBA" id="ARBA00022448"/>
    </source>
</evidence>
<dbReference type="InterPro" id="IPR048259">
    <property type="entry name" value="Cytochrome_b_N_euk/bac"/>
</dbReference>
<evidence type="ECO:0000256" key="3">
    <source>
        <dbReference type="ARBA" id="ARBA00022617"/>
    </source>
</evidence>
<evidence type="ECO:0000256" key="7">
    <source>
        <dbReference type="ARBA" id="ARBA00022982"/>
    </source>
</evidence>
<evidence type="ECO:0000256" key="12">
    <source>
        <dbReference type="SAM" id="Phobius"/>
    </source>
</evidence>
<feature type="compositionally biased region" description="Low complexity" evidence="11">
    <location>
        <begin position="40"/>
        <end position="69"/>
    </location>
</feature>
<keyword evidence="5 12" id="KW-0812">Transmembrane</keyword>
<keyword evidence="10 12" id="KW-0472">Membrane</keyword>
<feature type="transmembrane region" description="Helical" evidence="12">
    <location>
        <begin position="414"/>
        <end position="434"/>
    </location>
</feature>
<dbReference type="GO" id="GO:0016491">
    <property type="term" value="F:oxidoreductase activity"/>
    <property type="evidence" value="ECO:0007669"/>
    <property type="project" value="InterPro"/>
</dbReference>
<feature type="transmembrane region" description="Helical" evidence="12">
    <location>
        <begin position="383"/>
        <end position="402"/>
    </location>
</feature>
<proteinExistence type="predicted"/>
<name>A0A7C5DHG2_9CHLB</name>
<evidence type="ECO:0000256" key="8">
    <source>
        <dbReference type="ARBA" id="ARBA00022989"/>
    </source>
</evidence>
<comment type="subcellular location">
    <subcellularLocation>
        <location evidence="1">Membrane</location>
        <topology evidence="1">Multi-pass membrane protein</topology>
    </subcellularLocation>
</comment>
<feature type="transmembrane region" description="Helical" evidence="12">
    <location>
        <begin position="206"/>
        <end position="226"/>
    </location>
</feature>
<keyword evidence="4" id="KW-0679">Respiratory chain</keyword>
<evidence type="ECO:0000256" key="11">
    <source>
        <dbReference type="SAM" id="MobiDB-lite"/>
    </source>
</evidence>
<accession>A0A7C5DHG2</accession>